<keyword evidence="4 9" id="KW-0285">Flavoprotein</keyword>
<comment type="pathway">
    <text evidence="7">Amino-acid biosynthesis; L-methionine biosynthesis via de novo pathway.</text>
</comment>
<evidence type="ECO:0000256" key="5">
    <source>
        <dbReference type="ARBA" id="ARBA00022827"/>
    </source>
</evidence>
<comment type="caution">
    <text evidence="10">The sequence shown here is derived from an EMBL/GenBank/DDBJ whole genome shotgun (WGS) entry which is preliminary data.</text>
</comment>
<evidence type="ECO:0000313" key="10">
    <source>
        <dbReference type="EMBL" id="MBM0106045.1"/>
    </source>
</evidence>
<evidence type="ECO:0000256" key="9">
    <source>
        <dbReference type="RuleBase" id="RU003862"/>
    </source>
</evidence>
<proteinExistence type="inferred from homology"/>
<keyword evidence="11" id="KW-1185">Reference proteome</keyword>
<keyword evidence="6 9" id="KW-0560">Oxidoreductase</keyword>
<comment type="pathway">
    <text evidence="2 9">One-carbon metabolism; tetrahydrofolate interconversion.</text>
</comment>
<comment type="catalytic activity">
    <reaction evidence="8">
        <text>(6S)-5-methyl-5,6,7,8-tetrahydrofolate + NAD(+) = (6R)-5,10-methylene-5,6,7,8-tetrahydrofolate + NADH + H(+)</text>
        <dbReference type="Rhea" id="RHEA:19821"/>
        <dbReference type="ChEBI" id="CHEBI:15378"/>
        <dbReference type="ChEBI" id="CHEBI:15636"/>
        <dbReference type="ChEBI" id="CHEBI:18608"/>
        <dbReference type="ChEBI" id="CHEBI:57540"/>
        <dbReference type="ChEBI" id="CHEBI:57945"/>
        <dbReference type="EC" id="1.5.1.54"/>
    </reaction>
    <physiologicalReaction direction="right-to-left" evidence="8">
        <dbReference type="Rhea" id="RHEA:19823"/>
    </physiologicalReaction>
</comment>
<dbReference type="EMBL" id="JAEVLS010000003">
    <property type="protein sequence ID" value="MBM0106045.1"/>
    <property type="molecule type" value="Genomic_DNA"/>
</dbReference>
<dbReference type="PANTHER" id="PTHR45754">
    <property type="entry name" value="METHYLENETETRAHYDROFOLATE REDUCTASE"/>
    <property type="match status" value="1"/>
</dbReference>
<keyword evidence="5 9" id="KW-0274">FAD</keyword>
<evidence type="ECO:0000256" key="4">
    <source>
        <dbReference type="ARBA" id="ARBA00022630"/>
    </source>
</evidence>
<evidence type="ECO:0000256" key="7">
    <source>
        <dbReference type="ARBA" id="ARBA00034478"/>
    </source>
</evidence>
<reference evidence="10 11" key="1">
    <citation type="journal article" date="2021" name="Int. J. Syst. Evol. Microbiol.">
        <title>Steroidobacter gossypii sp. nov., isolated from soil of cotton cropping field.</title>
        <authorList>
            <person name="Huang R."/>
            <person name="Yang S."/>
            <person name="Zhen C."/>
            <person name="Liu W."/>
        </authorList>
    </citation>
    <scope>NUCLEOTIDE SEQUENCE [LARGE SCALE GENOMIC DNA]</scope>
    <source>
        <strain evidence="10 11">S1-65</strain>
    </source>
</reference>
<evidence type="ECO:0000256" key="2">
    <source>
        <dbReference type="ARBA" id="ARBA00004777"/>
    </source>
</evidence>
<evidence type="ECO:0000256" key="6">
    <source>
        <dbReference type="ARBA" id="ARBA00023002"/>
    </source>
</evidence>
<sequence length="302" mass="32976">MKQRQVKPAMLIEPGVIAQLARDSSIEMNVQDVPDLAASRELLPAGKKVYVSHLPKQTWQQTLHACRKVREAGFDPVPHVPVRLLTSERELDDLLKGAVSESGVQEVLLIAGDYPKAAGPYPAVADVLKQGKLTQHGLGRISLAGHPEGHPKVSLTEIRRAEHEKAQLAQDAGLQTTFLTQFFFEAQPFLDWSNDLRANGVQARLVAGLAGPASIATLFRYAVRCGVGPSIRALGARPSSLVKLIGDHGPERVIRDLASTTHNESFNGIHLFCFGGFLRTCAWLKRVSDGNFKLDDQRGFVV</sequence>
<dbReference type="Gene3D" id="3.20.20.220">
    <property type="match status" value="1"/>
</dbReference>
<dbReference type="InterPro" id="IPR029041">
    <property type="entry name" value="FAD-linked_oxidoreductase-like"/>
</dbReference>
<comment type="cofactor">
    <cofactor evidence="1 9">
        <name>FAD</name>
        <dbReference type="ChEBI" id="CHEBI:57692"/>
    </cofactor>
</comment>
<evidence type="ECO:0000313" key="11">
    <source>
        <dbReference type="Proteomes" id="UP000661077"/>
    </source>
</evidence>
<organism evidence="10 11">
    <name type="scientific">Steroidobacter gossypii</name>
    <dbReference type="NCBI Taxonomy" id="2805490"/>
    <lineage>
        <taxon>Bacteria</taxon>
        <taxon>Pseudomonadati</taxon>
        <taxon>Pseudomonadota</taxon>
        <taxon>Gammaproteobacteria</taxon>
        <taxon>Steroidobacterales</taxon>
        <taxon>Steroidobacteraceae</taxon>
        <taxon>Steroidobacter</taxon>
    </lineage>
</organism>
<dbReference type="SUPFAM" id="SSF51730">
    <property type="entry name" value="FAD-linked oxidoreductase"/>
    <property type="match status" value="1"/>
</dbReference>
<evidence type="ECO:0000256" key="3">
    <source>
        <dbReference type="ARBA" id="ARBA00006743"/>
    </source>
</evidence>
<accession>A0ABS1WYJ4</accession>
<comment type="similarity">
    <text evidence="3 9">Belongs to the methylenetetrahydrofolate reductase family.</text>
</comment>
<dbReference type="PANTHER" id="PTHR45754:SF3">
    <property type="entry name" value="METHYLENETETRAHYDROFOLATE REDUCTASE (NADPH)"/>
    <property type="match status" value="1"/>
</dbReference>
<dbReference type="Proteomes" id="UP000661077">
    <property type="component" value="Unassembled WGS sequence"/>
</dbReference>
<gene>
    <name evidence="10" type="ORF">JM946_15030</name>
</gene>
<name>A0ABS1WYJ4_9GAMM</name>
<evidence type="ECO:0000256" key="1">
    <source>
        <dbReference type="ARBA" id="ARBA00001974"/>
    </source>
</evidence>
<dbReference type="InterPro" id="IPR003171">
    <property type="entry name" value="Mehydrof_redctse-like"/>
</dbReference>
<evidence type="ECO:0000256" key="8">
    <source>
        <dbReference type="ARBA" id="ARBA00048628"/>
    </source>
</evidence>
<protein>
    <recommendedName>
        <fullName evidence="9">Methylenetetrahydrofolate reductase</fullName>
    </recommendedName>
</protein>
<dbReference type="Pfam" id="PF02219">
    <property type="entry name" value="MTHFR"/>
    <property type="match status" value="1"/>
</dbReference>